<feature type="non-terminal residue" evidence="1">
    <location>
        <position position="54"/>
    </location>
</feature>
<proteinExistence type="predicted"/>
<keyword evidence="2" id="KW-1185">Reference proteome</keyword>
<dbReference type="InParanoid" id="A0A0C2WQF4"/>
<sequence>MAPILGNEITPKVCDEPPDLPTHSLPRCPILTQDIASGTTLLIICGPIAHCHIV</sequence>
<evidence type="ECO:0000313" key="1">
    <source>
        <dbReference type="EMBL" id="KIL58946.1"/>
    </source>
</evidence>
<dbReference type="Proteomes" id="UP000054549">
    <property type="component" value="Unassembled WGS sequence"/>
</dbReference>
<reference evidence="1 2" key="1">
    <citation type="submission" date="2014-04" db="EMBL/GenBank/DDBJ databases">
        <title>Evolutionary Origins and Diversification of the Mycorrhizal Mutualists.</title>
        <authorList>
            <consortium name="DOE Joint Genome Institute"/>
            <consortium name="Mycorrhizal Genomics Consortium"/>
            <person name="Kohler A."/>
            <person name="Kuo A."/>
            <person name="Nagy L.G."/>
            <person name="Floudas D."/>
            <person name="Copeland A."/>
            <person name="Barry K.W."/>
            <person name="Cichocki N."/>
            <person name="Veneault-Fourrey C."/>
            <person name="LaButti K."/>
            <person name="Lindquist E.A."/>
            <person name="Lipzen A."/>
            <person name="Lundell T."/>
            <person name="Morin E."/>
            <person name="Murat C."/>
            <person name="Riley R."/>
            <person name="Ohm R."/>
            <person name="Sun H."/>
            <person name="Tunlid A."/>
            <person name="Henrissat B."/>
            <person name="Grigoriev I.V."/>
            <person name="Hibbett D.S."/>
            <person name="Martin F."/>
        </authorList>
    </citation>
    <scope>NUCLEOTIDE SEQUENCE [LARGE SCALE GENOMIC DNA]</scope>
    <source>
        <strain evidence="1 2">Koide BX008</strain>
    </source>
</reference>
<dbReference type="EMBL" id="KN818326">
    <property type="protein sequence ID" value="KIL58946.1"/>
    <property type="molecule type" value="Genomic_DNA"/>
</dbReference>
<name>A0A0C2WQF4_AMAMK</name>
<accession>A0A0C2WQF4</accession>
<protein>
    <submittedName>
        <fullName evidence="1">Uncharacterized protein</fullName>
    </submittedName>
</protein>
<dbReference type="AlphaFoldDB" id="A0A0C2WQF4"/>
<dbReference type="HOGENOM" id="CLU_3074078_0_0_1"/>
<organism evidence="1 2">
    <name type="scientific">Amanita muscaria (strain Koide BX008)</name>
    <dbReference type="NCBI Taxonomy" id="946122"/>
    <lineage>
        <taxon>Eukaryota</taxon>
        <taxon>Fungi</taxon>
        <taxon>Dikarya</taxon>
        <taxon>Basidiomycota</taxon>
        <taxon>Agaricomycotina</taxon>
        <taxon>Agaricomycetes</taxon>
        <taxon>Agaricomycetidae</taxon>
        <taxon>Agaricales</taxon>
        <taxon>Pluteineae</taxon>
        <taxon>Amanitaceae</taxon>
        <taxon>Amanita</taxon>
    </lineage>
</organism>
<gene>
    <name evidence="1" type="ORF">M378DRAFT_170019</name>
</gene>
<evidence type="ECO:0000313" key="2">
    <source>
        <dbReference type="Proteomes" id="UP000054549"/>
    </source>
</evidence>